<accession>A0ABQ2DPI9</accession>
<dbReference type="InterPro" id="IPR029058">
    <property type="entry name" value="AB_hydrolase_fold"/>
</dbReference>
<dbReference type="SUPFAM" id="SSF53474">
    <property type="entry name" value="alpha/beta-Hydrolases"/>
    <property type="match status" value="1"/>
</dbReference>
<dbReference type="InterPro" id="IPR022742">
    <property type="entry name" value="Hydrolase_4"/>
</dbReference>
<feature type="domain" description="Serine aminopeptidase S33" evidence="1">
    <location>
        <begin position="27"/>
        <end position="286"/>
    </location>
</feature>
<dbReference type="RefSeq" id="WP_286191291.1">
    <property type="nucleotide sequence ID" value="NZ_BMPN01000003.1"/>
</dbReference>
<keyword evidence="3" id="KW-1185">Reference proteome</keyword>
<evidence type="ECO:0000313" key="3">
    <source>
        <dbReference type="Proteomes" id="UP000634435"/>
    </source>
</evidence>
<organism evidence="2 3">
    <name type="scientific">Virgibacillus kapii</name>
    <dbReference type="NCBI Taxonomy" id="1638645"/>
    <lineage>
        <taxon>Bacteria</taxon>
        <taxon>Bacillati</taxon>
        <taxon>Bacillota</taxon>
        <taxon>Bacilli</taxon>
        <taxon>Bacillales</taxon>
        <taxon>Bacillaceae</taxon>
        <taxon>Virgibacillus</taxon>
    </lineage>
</organism>
<dbReference type="PANTHER" id="PTHR11614">
    <property type="entry name" value="PHOSPHOLIPASE-RELATED"/>
    <property type="match status" value="1"/>
</dbReference>
<protein>
    <submittedName>
        <fullName evidence="2">Alpha/beta hydrolase</fullName>
    </submittedName>
</protein>
<sequence length="308" mass="35460">MIKESFWYPSKDGTCLFTRVWKPNLYPKAIIQIAHGMMEHGERYDEFASHLALKGFIVYINDHRGHGKTGERQGQLGFFADSDGFMKTVDDLTQLSKRIKIAFPELPLYLIGHSMGSFLIRIYLQTNSHLANAAILSGTGYFPFVKTLAGKWFASFLPSRQESPLMNKLVFGTYNKKIPHSPTGFEWLSRNESTIKNYMKDPYTGFTPTGRFFYDLMNGLIAMQKTKRNRQIRPDFPILILSGDRDPVGNYTRGVWKTATTYKKVGLENVTTMFFANGRHELLHEDNRQEVFDLLTKWLEAIKENEEA</sequence>
<reference evidence="3" key="1">
    <citation type="journal article" date="2019" name="Int. J. Syst. Evol. Microbiol.">
        <title>The Global Catalogue of Microorganisms (GCM) 10K type strain sequencing project: providing services to taxonomists for standard genome sequencing and annotation.</title>
        <authorList>
            <consortium name="The Broad Institute Genomics Platform"/>
            <consortium name="The Broad Institute Genome Sequencing Center for Infectious Disease"/>
            <person name="Wu L."/>
            <person name="Ma J."/>
        </authorList>
    </citation>
    <scope>NUCLEOTIDE SEQUENCE [LARGE SCALE GENOMIC DNA]</scope>
    <source>
        <strain evidence="3">JCM 30071</strain>
    </source>
</reference>
<dbReference type="Proteomes" id="UP000634435">
    <property type="component" value="Unassembled WGS sequence"/>
</dbReference>
<comment type="caution">
    <text evidence="2">The sequence shown here is derived from an EMBL/GenBank/DDBJ whole genome shotgun (WGS) entry which is preliminary data.</text>
</comment>
<evidence type="ECO:0000313" key="2">
    <source>
        <dbReference type="EMBL" id="GGJ61237.1"/>
    </source>
</evidence>
<dbReference type="InterPro" id="IPR051044">
    <property type="entry name" value="MAG_DAG_Lipase"/>
</dbReference>
<gene>
    <name evidence="2" type="ORF">GCM10007111_24250</name>
</gene>
<dbReference type="Gene3D" id="3.40.50.1820">
    <property type="entry name" value="alpha/beta hydrolase"/>
    <property type="match status" value="1"/>
</dbReference>
<dbReference type="GO" id="GO:0016787">
    <property type="term" value="F:hydrolase activity"/>
    <property type="evidence" value="ECO:0007669"/>
    <property type="project" value="UniProtKB-KW"/>
</dbReference>
<dbReference type="EMBL" id="BMPN01000003">
    <property type="protein sequence ID" value="GGJ61237.1"/>
    <property type="molecule type" value="Genomic_DNA"/>
</dbReference>
<proteinExistence type="predicted"/>
<evidence type="ECO:0000259" key="1">
    <source>
        <dbReference type="Pfam" id="PF12146"/>
    </source>
</evidence>
<name>A0ABQ2DPI9_9BACI</name>
<keyword evidence="2" id="KW-0378">Hydrolase</keyword>
<dbReference type="Pfam" id="PF12146">
    <property type="entry name" value="Hydrolase_4"/>
    <property type="match status" value="1"/>
</dbReference>